<gene>
    <name evidence="2" type="ORF">SAMN04488068_0062</name>
</gene>
<dbReference type="InterPro" id="IPR029063">
    <property type="entry name" value="SAM-dependent_MTases_sf"/>
</dbReference>
<dbReference type="NCBIfam" id="TIGR01444">
    <property type="entry name" value="fkbM_fam"/>
    <property type="match status" value="1"/>
</dbReference>
<dbReference type="Proteomes" id="UP000199758">
    <property type="component" value="Unassembled WGS sequence"/>
</dbReference>
<keyword evidence="2" id="KW-0808">Transferase</keyword>
<dbReference type="SUPFAM" id="SSF53335">
    <property type="entry name" value="S-adenosyl-L-methionine-dependent methyltransferases"/>
    <property type="match status" value="1"/>
</dbReference>
<dbReference type="PANTHER" id="PTHR34203">
    <property type="entry name" value="METHYLTRANSFERASE, FKBM FAMILY PROTEIN"/>
    <property type="match status" value="1"/>
</dbReference>
<evidence type="ECO:0000313" key="3">
    <source>
        <dbReference type="Proteomes" id="UP000199758"/>
    </source>
</evidence>
<dbReference type="RefSeq" id="WP_072899688.1">
    <property type="nucleotide sequence ID" value="NZ_FQWZ01000012.1"/>
</dbReference>
<dbReference type="Pfam" id="PF05050">
    <property type="entry name" value="Methyltransf_21"/>
    <property type="match status" value="1"/>
</dbReference>
<reference evidence="2 3" key="1">
    <citation type="submission" date="2016-11" db="EMBL/GenBank/DDBJ databases">
        <authorList>
            <person name="Jaros S."/>
            <person name="Januszkiewicz K."/>
            <person name="Wedrychowicz H."/>
        </authorList>
    </citation>
    <scope>NUCLEOTIDE SEQUENCE [LARGE SCALE GENOMIC DNA]</scope>
    <source>
        <strain evidence="2 3">CGMCC 1.7049</strain>
    </source>
</reference>
<sequence length="250" mass="27659">MKQWNVLTPSALGTLLVNRNDTTVGMMVSAFGDWEPELRALIEALIRQAWPQGAMLDIVDGGANLGVHALSWARLPGYRTRVFAIEAQRLVYQQLNANLAINSIANVWTYHRVLSDRDDQVTQLRCPDPTCPANFGAFEVVAPIGNANFDGQHFLPAEPVASLTIDALPLAECALIKLDLEGMEDAALRGAIKTLERCRPLVLFERHKTDFESIRGLLRSLDYSLWGLPGDDVLAMRSDWDGYMAALPQS</sequence>
<feature type="domain" description="Methyltransferase FkbM" evidence="1">
    <location>
        <begin position="60"/>
        <end position="224"/>
    </location>
</feature>
<proteinExistence type="predicted"/>
<name>A0A1M5SCV2_9GAMM</name>
<dbReference type="EMBL" id="FQWZ01000012">
    <property type="protein sequence ID" value="SHH36280.1"/>
    <property type="molecule type" value="Genomic_DNA"/>
</dbReference>
<dbReference type="STRING" id="490188.SAMN04488068_0062"/>
<dbReference type="GO" id="GO:0032259">
    <property type="term" value="P:methylation"/>
    <property type="evidence" value="ECO:0007669"/>
    <property type="project" value="UniProtKB-KW"/>
</dbReference>
<protein>
    <submittedName>
        <fullName evidence="2">Methyltransferase, FkbM family</fullName>
    </submittedName>
</protein>
<dbReference type="PANTHER" id="PTHR34203:SF15">
    <property type="entry name" value="SLL1173 PROTEIN"/>
    <property type="match status" value="1"/>
</dbReference>
<accession>A0A1M5SCV2</accession>
<dbReference type="AlphaFoldDB" id="A0A1M5SCV2"/>
<keyword evidence="2" id="KW-0489">Methyltransferase</keyword>
<dbReference type="InterPro" id="IPR006342">
    <property type="entry name" value="FkbM_mtfrase"/>
</dbReference>
<keyword evidence="3" id="KW-1185">Reference proteome</keyword>
<evidence type="ECO:0000259" key="1">
    <source>
        <dbReference type="Pfam" id="PF05050"/>
    </source>
</evidence>
<dbReference type="InterPro" id="IPR052514">
    <property type="entry name" value="SAM-dependent_MTase"/>
</dbReference>
<evidence type="ECO:0000313" key="2">
    <source>
        <dbReference type="EMBL" id="SHH36280.1"/>
    </source>
</evidence>
<organism evidence="2 3">
    <name type="scientific">Hydrocarboniphaga daqingensis</name>
    <dbReference type="NCBI Taxonomy" id="490188"/>
    <lineage>
        <taxon>Bacteria</taxon>
        <taxon>Pseudomonadati</taxon>
        <taxon>Pseudomonadota</taxon>
        <taxon>Gammaproteobacteria</taxon>
        <taxon>Nevskiales</taxon>
        <taxon>Nevskiaceae</taxon>
        <taxon>Hydrocarboniphaga</taxon>
    </lineage>
</organism>
<dbReference type="GO" id="GO:0008168">
    <property type="term" value="F:methyltransferase activity"/>
    <property type="evidence" value="ECO:0007669"/>
    <property type="project" value="UniProtKB-KW"/>
</dbReference>
<dbReference type="Gene3D" id="3.40.50.150">
    <property type="entry name" value="Vaccinia Virus protein VP39"/>
    <property type="match status" value="1"/>
</dbReference>
<dbReference type="OrthoDB" id="9814604at2"/>